<dbReference type="Gramene" id="evm.model.01.2896">
    <property type="protein sequence ID" value="cds.evm.model.01.2896"/>
    <property type="gene ID" value="evm.TU.01.2896"/>
</dbReference>
<dbReference type="InterPro" id="IPR054722">
    <property type="entry name" value="PolX-like_BBD"/>
</dbReference>
<dbReference type="Pfam" id="PF22936">
    <property type="entry name" value="Pol_BBD"/>
    <property type="match status" value="1"/>
</dbReference>
<protein>
    <recommendedName>
        <fullName evidence="6">GAG-pre-integrase domain-containing protein</fullName>
    </recommendedName>
</protein>
<feature type="domain" description="GAG-pre-integrase" evidence="2">
    <location>
        <begin position="109"/>
        <end position="179"/>
    </location>
</feature>
<dbReference type="InterPro" id="IPR036397">
    <property type="entry name" value="RNaseH_sf"/>
</dbReference>
<dbReference type="AlphaFoldDB" id="A0A803NN06"/>
<dbReference type="GO" id="GO:0008233">
    <property type="term" value="F:peptidase activity"/>
    <property type="evidence" value="ECO:0007669"/>
    <property type="project" value="UniProtKB-KW"/>
</dbReference>
<dbReference type="OMA" id="CKLAMDE"/>
<dbReference type="GO" id="GO:0006508">
    <property type="term" value="P:proteolysis"/>
    <property type="evidence" value="ECO:0007669"/>
    <property type="project" value="UniProtKB-KW"/>
</dbReference>
<name>A0A803NN06_CANSA</name>
<keyword evidence="5" id="KW-1185">Reference proteome</keyword>
<dbReference type="Proteomes" id="UP000596661">
    <property type="component" value="Chromosome 1"/>
</dbReference>
<dbReference type="InterPro" id="IPR025724">
    <property type="entry name" value="GAG-pre-integrase_dom"/>
</dbReference>
<dbReference type="EMBL" id="UZAU01000081">
    <property type="status" value="NOT_ANNOTATED_CDS"/>
    <property type="molecule type" value="Genomic_DNA"/>
</dbReference>
<dbReference type="EnsemblPlants" id="evm.model.01.2896">
    <property type="protein sequence ID" value="cds.evm.model.01.2896"/>
    <property type="gene ID" value="evm.TU.01.2896"/>
</dbReference>
<organism evidence="4 5">
    <name type="scientific">Cannabis sativa</name>
    <name type="common">Hemp</name>
    <name type="synonym">Marijuana</name>
    <dbReference type="NCBI Taxonomy" id="3483"/>
    <lineage>
        <taxon>Eukaryota</taxon>
        <taxon>Viridiplantae</taxon>
        <taxon>Streptophyta</taxon>
        <taxon>Embryophyta</taxon>
        <taxon>Tracheophyta</taxon>
        <taxon>Spermatophyta</taxon>
        <taxon>Magnoliopsida</taxon>
        <taxon>eudicotyledons</taxon>
        <taxon>Gunneridae</taxon>
        <taxon>Pentapetalae</taxon>
        <taxon>rosids</taxon>
        <taxon>fabids</taxon>
        <taxon>Rosales</taxon>
        <taxon>Cannabaceae</taxon>
        <taxon>Cannabis</taxon>
    </lineage>
</organism>
<dbReference type="Gene3D" id="3.30.420.10">
    <property type="entry name" value="Ribonuclease H-like superfamily/Ribonuclease H"/>
    <property type="match status" value="1"/>
</dbReference>
<dbReference type="InterPro" id="IPR039537">
    <property type="entry name" value="Retrotran_Ty1/copia-like"/>
</dbReference>
<proteinExistence type="predicted"/>
<keyword evidence="1" id="KW-0645">Protease</keyword>
<dbReference type="Pfam" id="PF13976">
    <property type="entry name" value="gag_pre-integrs"/>
    <property type="match status" value="1"/>
</dbReference>
<keyword evidence="1" id="KW-0378">Hydrolase</keyword>
<dbReference type="GO" id="GO:0003676">
    <property type="term" value="F:nucleic acid binding"/>
    <property type="evidence" value="ECO:0007669"/>
    <property type="project" value="InterPro"/>
</dbReference>
<dbReference type="PANTHER" id="PTHR42648:SF28">
    <property type="entry name" value="TRANSPOSON-ENCODED PROTEIN WITH RIBONUCLEASE H-LIKE AND RETROVIRUS ZINC FINGER-LIKE DOMAINS"/>
    <property type="match status" value="1"/>
</dbReference>
<evidence type="ECO:0008006" key="6">
    <source>
        <dbReference type="Google" id="ProtNLM"/>
    </source>
</evidence>
<feature type="domain" description="Retrovirus-related Pol polyprotein from transposon TNT 1-94-like beta-barrel" evidence="3">
    <location>
        <begin position="36"/>
        <end position="83"/>
    </location>
</feature>
<evidence type="ECO:0000313" key="4">
    <source>
        <dbReference type="EnsemblPlants" id="cds.evm.model.01.2896"/>
    </source>
</evidence>
<dbReference type="PANTHER" id="PTHR42648">
    <property type="entry name" value="TRANSPOSASE, PUTATIVE-RELATED"/>
    <property type="match status" value="1"/>
</dbReference>
<sequence length="316" mass="35593">MKFCQSSSLWHNLTVSGKRSKVLCDETKRSYSSLKKTRGQTKGIGIILLKMHDGIIKRLTNVRYIPDLNKNIISLGVLDFDGYKITLEDGNLKVVRGTFVAMKGAQKANLYFLDGSTVTGRATVSSGSEEKTSNSSCLWHMHLGHAEEKALQGLVKQGPLKGAKTQKFDFCDHCVLGKQTRVKFNTVVHRTKGTLDYIHINVLGPSKNASLGSKRWFMIIIDDFSRYVWTTLVKENESPNTPFKVELEIREDPENIIDDHGEDESDDQEEISVEVEHSLPVIDDDVPCTYREAVQSVDVKKCKLAMDEEMKSLHQN</sequence>
<reference evidence="4" key="2">
    <citation type="submission" date="2021-03" db="UniProtKB">
        <authorList>
            <consortium name="EnsemblPlants"/>
        </authorList>
    </citation>
    <scope>IDENTIFICATION</scope>
</reference>
<reference evidence="4" key="1">
    <citation type="submission" date="2018-11" db="EMBL/GenBank/DDBJ databases">
        <authorList>
            <person name="Grassa J C."/>
        </authorList>
    </citation>
    <scope>NUCLEOTIDE SEQUENCE [LARGE SCALE GENOMIC DNA]</scope>
</reference>
<evidence type="ECO:0000259" key="2">
    <source>
        <dbReference type="Pfam" id="PF13976"/>
    </source>
</evidence>
<evidence type="ECO:0000259" key="3">
    <source>
        <dbReference type="Pfam" id="PF22936"/>
    </source>
</evidence>
<evidence type="ECO:0000256" key="1">
    <source>
        <dbReference type="ARBA" id="ARBA00022670"/>
    </source>
</evidence>
<accession>A0A803NN06</accession>
<evidence type="ECO:0000313" key="5">
    <source>
        <dbReference type="Proteomes" id="UP000596661"/>
    </source>
</evidence>